<dbReference type="InterPro" id="IPR013087">
    <property type="entry name" value="Znf_C2H2_type"/>
</dbReference>
<sequence length="701" mass="79304">MLSLGALSHNCEEQKQPVMKQRKRVWNRLENLISSLPYRIFQGSQHLDLKQASEGDDRWVALFRMLPAPSLDEISCHGAPKLDELQRGVADLERRLARQRKREQILQVLDLAETAAMTNQTRTHYQYVRMIAPKSLAGKMNLRDPEGNLLDPEQECQQLRDYAKGLFTGPICEPPDLEPLPMEWFTSDNWMWALSKLGNHKAVPQEAASIAAWRQCGAQVVQIAWLPKPNKSPTAPANLRTIGLMAWHQPLTLCFEPVQAAQLTLSSTSSRHLRKVLRIYERGVSNQSVLQQEGIDLWDDLGRRFKAQQTAIQLDSGRSTQLRLREGNRAEHLLQQFRRVVEVGQSRIGSSLQKNIPDAVSHPCPACGVYFGTKSGLEQHIHKKHLELEKQAQIVFDRAQHCLYGTPTCRFCRQRLTDWQSMRKHLTQGMCPALKTAFASGQTLEQILVEVIAEEAKDPPPPPAAEWKQETPLIQSQHEVLTVPNYQLAAHAKFIKSCTGQCVLCRQRVAGPGHIKTHWRTGHPAAWKRTSAAAEDYAFQQPAASKQDKSNPQCLARSPPTQHLLYLMVLGNVVSGIVNHSLKDAINLAKKAADKGDLELQMFQNYFPAGIDQASTAVSEGQQRGKGPAKEKEKQSQIRGLKEEKIRQLKESMFQLQRLTLRHEDYLGGFRPEPRTLSSCEWELMPPWYRPSFEPSKHGVS</sequence>
<protein>
    <recommendedName>
        <fullName evidence="4">C2H2-type domain-containing protein</fullName>
    </recommendedName>
</protein>
<evidence type="ECO:0000259" key="4">
    <source>
        <dbReference type="PROSITE" id="PS50157"/>
    </source>
</evidence>
<keyword evidence="1" id="KW-0479">Metal-binding</keyword>
<evidence type="ECO:0000256" key="3">
    <source>
        <dbReference type="SAM" id="MobiDB-lite"/>
    </source>
</evidence>
<evidence type="ECO:0000313" key="5">
    <source>
        <dbReference type="EMBL" id="CAE7914353.1"/>
    </source>
</evidence>
<evidence type="ECO:0000256" key="2">
    <source>
        <dbReference type="SAM" id="Coils"/>
    </source>
</evidence>
<evidence type="ECO:0000313" key="6">
    <source>
        <dbReference type="Proteomes" id="UP000601435"/>
    </source>
</evidence>
<organism evidence="5 6">
    <name type="scientific">Symbiodinium necroappetens</name>
    <dbReference type="NCBI Taxonomy" id="1628268"/>
    <lineage>
        <taxon>Eukaryota</taxon>
        <taxon>Sar</taxon>
        <taxon>Alveolata</taxon>
        <taxon>Dinophyceae</taxon>
        <taxon>Suessiales</taxon>
        <taxon>Symbiodiniaceae</taxon>
        <taxon>Symbiodinium</taxon>
    </lineage>
</organism>
<feature type="coiled-coil region" evidence="2">
    <location>
        <begin position="82"/>
        <end position="109"/>
    </location>
</feature>
<dbReference type="AlphaFoldDB" id="A0A813BPL3"/>
<keyword evidence="1" id="KW-0863">Zinc-finger</keyword>
<accession>A0A813BPL3</accession>
<dbReference type="Proteomes" id="UP000601435">
    <property type="component" value="Unassembled WGS sequence"/>
</dbReference>
<proteinExistence type="predicted"/>
<comment type="caution">
    <text evidence="5">The sequence shown here is derived from an EMBL/GenBank/DDBJ whole genome shotgun (WGS) entry which is preliminary data.</text>
</comment>
<name>A0A813BPL3_9DINO</name>
<evidence type="ECO:0000256" key="1">
    <source>
        <dbReference type="PROSITE-ProRule" id="PRU00042"/>
    </source>
</evidence>
<reference evidence="5" key="1">
    <citation type="submission" date="2021-02" db="EMBL/GenBank/DDBJ databases">
        <authorList>
            <person name="Dougan E. K."/>
            <person name="Rhodes N."/>
            <person name="Thang M."/>
            <person name="Chan C."/>
        </authorList>
    </citation>
    <scope>NUCLEOTIDE SEQUENCE</scope>
</reference>
<gene>
    <name evidence="5" type="ORF">SNEC2469_LOCUS31280</name>
</gene>
<feature type="compositionally biased region" description="Basic and acidic residues" evidence="3">
    <location>
        <begin position="628"/>
        <end position="639"/>
    </location>
</feature>
<dbReference type="EMBL" id="CAJNJA010075230">
    <property type="protein sequence ID" value="CAE7914353.1"/>
    <property type="molecule type" value="Genomic_DNA"/>
</dbReference>
<keyword evidence="1" id="KW-0862">Zinc</keyword>
<feature type="domain" description="C2H2-type" evidence="4">
    <location>
        <begin position="362"/>
        <end position="390"/>
    </location>
</feature>
<dbReference type="GO" id="GO:0008270">
    <property type="term" value="F:zinc ion binding"/>
    <property type="evidence" value="ECO:0007669"/>
    <property type="project" value="UniProtKB-KW"/>
</dbReference>
<keyword evidence="6" id="KW-1185">Reference proteome</keyword>
<dbReference type="SMART" id="SM00355">
    <property type="entry name" value="ZnF_C2H2"/>
    <property type="match status" value="3"/>
</dbReference>
<feature type="region of interest" description="Disordered" evidence="3">
    <location>
        <begin position="616"/>
        <end position="639"/>
    </location>
</feature>
<dbReference type="PROSITE" id="PS00028">
    <property type="entry name" value="ZINC_FINGER_C2H2_1"/>
    <property type="match status" value="1"/>
</dbReference>
<dbReference type="PROSITE" id="PS50157">
    <property type="entry name" value="ZINC_FINGER_C2H2_2"/>
    <property type="match status" value="1"/>
</dbReference>
<dbReference type="OrthoDB" id="10619154at2759"/>
<keyword evidence="2" id="KW-0175">Coiled coil</keyword>